<dbReference type="AlphaFoldDB" id="A0A4V7IA97"/>
<keyword evidence="1" id="KW-0347">Helicase</keyword>
<evidence type="ECO:0000313" key="1">
    <source>
        <dbReference type="EMBL" id="AHG81889.1"/>
    </source>
</evidence>
<dbReference type="EMBL" id="CP006954">
    <property type="protein sequence ID" value="AHG81889.1"/>
    <property type="molecule type" value="Genomic_DNA"/>
</dbReference>
<dbReference type="Proteomes" id="UP000019091">
    <property type="component" value="Chromosome"/>
</dbReference>
<dbReference type="KEGG" id="btre:F542_11710"/>
<protein>
    <submittedName>
        <fullName evidence="1">ATP-dependent RNA helicase HrpA</fullName>
    </submittedName>
</protein>
<keyword evidence="1" id="KW-0547">Nucleotide-binding</keyword>
<evidence type="ECO:0000313" key="2">
    <source>
        <dbReference type="Proteomes" id="UP000019091"/>
    </source>
</evidence>
<sequence length="181" mass="21472">MDDKTSAPFDVAPIRYIQYPSSFHRYELEEKQKELRKTVIDVYKTYKDTQKVAYAPFFTEVNVTEVADIDRQERSILEDIQIKLDFLMKNQSEINSLPDKESFRKFLNDNINMFLQYAKKNNLDRSEFLDKGKSFLKLNSERNGYAKIPQYIFDPIFNECLQKLSGLSVQFQKTFDDDIPF</sequence>
<reference evidence="1 2" key="1">
    <citation type="journal article" date="2014" name="Genome Announc.">
        <title>Complete Closed Genome Sequences of Three Bibersteinia trehalosi Nasopharyngeal Isolates from Cattle with Shipping Fever.</title>
        <authorList>
            <person name="Harhay G.P."/>
            <person name="McVey D.S."/>
            <person name="Koren S."/>
            <person name="Phillippy A.M."/>
            <person name="Bono J."/>
            <person name="Harhay D.M."/>
            <person name="Clawson M.L."/>
            <person name="Heaton M.P."/>
            <person name="Chitko-McKown C.G."/>
            <person name="Korlach J."/>
            <person name="Smith T.P."/>
        </authorList>
    </citation>
    <scope>NUCLEOTIDE SEQUENCE [LARGE SCALE GENOMIC DNA]</scope>
    <source>
        <strain evidence="1 2">USDA-ARS-USMARC-188</strain>
    </source>
</reference>
<name>A0A4V7IA97_BIBTR</name>
<accession>A0A4V7IA97</accession>
<dbReference type="GO" id="GO:0004386">
    <property type="term" value="F:helicase activity"/>
    <property type="evidence" value="ECO:0007669"/>
    <property type="project" value="UniProtKB-KW"/>
</dbReference>
<keyword evidence="1" id="KW-0067">ATP-binding</keyword>
<gene>
    <name evidence="1" type="ORF">F542_11710</name>
</gene>
<organism evidence="1 2">
    <name type="scientific">Bibersteinia trehalosi USDA-ARS-USMARC-188</name>
    <dbReference type="NCBI Taxonomy" id="1263829"/>
    <lineage>
        <taxon>Bacteria</taxon>
        <taxon>Pseudomonadati</taxon>
        <taxon>Pseudomonadota</taxon>
        <taxon>Gammaproteobacteria</taxon>
        <taxon>Pasteurellales</taxon>
        <taxon>Pasteurellaceae</taxon>
        <taxon>Bibersteinia</taxon>
    </lineage>
</organism>
<keyword evidence="1" id="KW-0378">Hydrolase</keyword>
<proteinExistence type="predicted"/>